<evidence type="ECO:0000313" key="3">
    <source>
        <dbReference type="Proteomes" id="UP000039021"/>
    </source>
</evidence>
<accession>A0A916LAG7</accession>
<protein>
    <submittedName>
        <fullName evidence="2">Uncharacterized protein</fullName>
    </submittedName>
</protein>
<dbReference type="AlphaFoldDB" id="A0A916LAG7"/>
<organism evidence="2 3">
    <name type="scientific">Mycobacterium tuberculosis</name>
    <dbReference type="NCBI Taxonomy" id="1773"/>
    <lineage>
        <taxon>Bacteria</taxon>
        <taxon>Bacillati</taxon>
        <taxon>Actinomycetota</taxon>
        <taxon>Actinomycetes</taxon>
        <taxon>Mycobacteriales</taxon>
        <taxon>Mycobacteriaceae</taxon>
        <taxon>Mycobacterium</taxon>
        <taxon>Mycobacterium tuberculosis complex</taxon>
    </lineage>
</organism>
<evidence type="ECO:0000313" key="2">
    <source>
        <dbReference type="EMBL" id="COX75951.1"/>
    </source>
</evidence>
<evidence type="ECO:0000256" key="1">
    <source>
        <dbReference type="SAM" id="MobiDB-lite"/>
    </source>
</evidence>
<sequence length="46" mass="4818">MISKASRTSSSRVTRSAGSTDDTLASPSCHAAMSCGRSRRVDADLM</sequence>
<comment type="caution">
    <text evidence="2">The sequence shown here is derived from an EMBL/GenBank/DDBJ whole genome shotgun (WGS) entry which is preliminary data.</text>
</comment>
<dbReference type="PROSITE" id="PS51257">
    <property type="entry name" value="PROKAR_LIPOPROTEIN"/>
    <property type="match status" value="1"/>
</dbReference>
<dbReference type="Proteomes" id="UP000039021">
    <property type="component" value="Unassembled WGS sequence"/>
</dbReference>
<feature type="region of interest" description="Disordered" evidence="1">
    <location>
        <begin position="1"/>
        <end position="46"/>
    </location>
</feature>
<dbReference type="EMBL" id="CSBK01000685">
    <property type="protein sequence ID" value="COX75951.1"/>
    <property type="molecule type" value="Genomic_DNA"/>
</dbReference>
<reference evidence="3" key="1">
    <citation type="submission" date="2015-03" db="EMBL/GenBank/DDBJ databases">
        <authorList>
            <consortium name="Pathogen Informatics"/>
        </authorList>
    </citation>
    <scope>NUCLEOTIDE SEQUENCE [LARGE SCALE GENOMIC DNA]</scope>
    <source>
        <strain evidence="3">N09902308</strain>
    </source>
</reference>
<gene>
    <name evidence="2" type="ORF">ERS007739_01688</name>
</gene>
<proteinExistence type="predicted"/>
<feature type="compositionally biased region" description="Low complexity" evidence="1">
    <location>
        <begin position="1"/>
        <end position="20"/>
    </location>
</feature>
<name>A0A916LAG7_MYCTX</name>